<proteinExistence type="predicted"/>
<keyword evidence="3" id="KW-1185">Reference proteome</keyword>
<protein>
    <submittedName>
        <fullName evidence="2">Uncharacterized protein</fullName>
    </submittedName>
</protein>
<evidence type="ECO:0000313" key="3">
    <source>
        <dbReference type="Proteomes" id="UP001221838"/>
    </source>
</evidence>
<sequence length="69" mass="7243">MPRHPKGPSFIQYELPVRLGGRPPAPIEQGSKEKPRPVTTLAVGEEGGSTPPGIITTMSLREEGGTHGG</sequence>
<feature type="region of interest" description="Disordered" evidence="1">
    <location>
        <begin position="18"/>
        <end position="69"/>
    </location>
</feature>
<reference evidence="2 3" key="1">
    <citation type="submission" date="2022-11" db="EMBL/GenBank/DDBJ databases">
        <title>Minimal conservation of predation-associated metabolite biosynthetic gene clusters underscores biosynthetic potential of Myxococcota including descriptions for ten novel species: Archangium lansinium sp. nov., Myxococcus landrumus sp. nov., Nannocystis bai.</title>
        <authorList>
            <person name="Ahearne A."/>
            <person name="Stevens C."/>
            <person name="Dowd S."/>
        </authorList>
    </citation>
    <scope>NUCLEOTIDE SEQUENCE [LARGE SCALE GENOMIC DNA]</scope>
    <source>
        <strain evidence="2 3">NCWAL01</strain>
    </source>
</reference>
<dbReference type="RefSeq" id="WP_272141423.1">
    <property type="nucleotide sequence ID" value="NZ_JAQNDM010000002.1"/>
</dbReference>
<evidence type="ECO:0000313" key="2">
    <source>
        <dbReference type="EMBL" id="MDC0711470.1"/>
    </source>
</evidence>
<dbReference type="Proteomes" id="UP001221838">
    <property type="component" value="Unassembled WGS sequence"/>
</dbReference>
<name>A0ABT5DE86_9BACT</name>
<feature type="compositionally biased region" description="Basic and acidic residues" evidence="1">
    <location>
        <begin position="60"/>
        <end position="69"/>
    </location>
</feature>
<dbReference type="EMBL" id="JAQNDM010000002">
    <property type="protein sequence ID" value="MDC0711470.1"/>
    <property type="molecule type" value="Genomic_DNA"/>
</dbReference>
<gene>
    <name evidence="2" type="ORF">POL68_23565</name>
</gene>
<comment type="caution">
    <text evidence="2">The sequence shown here is derived from an EMBL/GenBank/DDBJ whole genome shotgun (WGS) entry which is preliminary data.</text>
</comment>
<accession>A0ABT5DE86</accession>
<organism evidence="2 3">
    <name type="scientific">Stigmatella ashevillensis</name>
    <dbReference type="NCBI Taxonomy" id="2995309"/>
    <lineage>
        <taxon>Bacteria</taxon>
        <taxon>Pseudomonadati</taxon>
        <taxon>Myxococcota</taxon>
        <taxon>Myxococcia</taxon>
        <taxon>Myxococcales</taxon>
        <taxon>Cystobacterineae</taxon>
        <taxon>Archangiaceae</taxon>
        <taxon>Stigmatella</taxon>
    </lineage>
</organism>
<evidence type="ECO:0000256" key="1">
    <source>
        <dbReference type="SAM" id="MobiDB-lite"/>
    </source>
</evidence>